<name>A0A1F7RPQ9_9BACT</name>
<dbReference type="EMBL" id="MGDE01000229">
    <property type="protein sequence ID" value="OGL43451.1"/>
    <property type="molecule type" value="Genomic_DNA"/>
</dbReference>
<reference evidence="1 2" key="1">
    <citation type="journal article" date="2016" name="Nat. Commun.">
        <title>Thousands of microbial genomes shed light on interconnected biogeochemical processes in an aquifer system.</title>
        <authorList>
            <person name="Anantharaman K."/>
            <person name="Brown C.T."/>
            <person name="Hug L.A."/>
            <person name="Sharon I."/>
            <person name="Castelle C.J."/>
            <person name="Probst A.J."/>
            <person name="Thomas B.C."/>
            <person name="Singh A."/>
            <person name="Wilkins M.J."/>
            <person name="Karaoz U."/>
            <person name="Brodie E.L."/>
            <person name="Williams K.H."/>
            <person name="Hubbard S.S."/>
            <person name="Banfield J.F."/>
        </authorList>
    </citation>
    <scope>NUCLEOTIDE SEQUENCE [LARGE SCALE GENOMIC DNA]</scope>
</reference>
<comment type="caution">
    <text evidence="1">The sequence shown here is derived from an EMBL/GenBank/DDBJ whole genome shotgun (WGS) entry which is preliminary data.</text>
</comment>
<dbReference type="NCBIfam" id="NF012200">
    <property type="entry name" value="choice_anch_D"/>
    <property type="match status" value="2"/>
</dbReference>
<gene>
    <name evidence="1" type="ORF">A2W05_09290</name>
</gene>
<sequence length="239" mass="26750">MDRLRILFRGILVLLILSLPFIASTEENNKKTNLAKSLEKTKKPKIQFQEDFYDFGKMDQQQTVEHIFKFKNTGNADLKIDHLESSCSCAGALISSKVIPPGGNGEIKVSFSSKNFQGEIKRTVQVFSNDPDKGMYTLNIKSNVRAFLEANPKNVDFGSLKNGETVSRRIAIKNLTNEPVTIKEVKTDLKDIKIGEFEKEINPNEETTINLTLTSSSSPGNFFGNIEITTSQHSDKKLT</sequence>
<dbReference type="Proteomes" id="UP000178797">
    <property type="component" value="Unassembled WGS sequence"/>
</dbReference>
<evidence type="ECO:0008006" key="3">
    <source>
        <dbReference type="Google" id="ProtNLM"/>
    </source>
</evidence>
<dbReference type="PANTHER" id="PTHR37833:SF1">
    <property type="entry name" value="SIGNAL PEPTIDE PROTEIN"/>
    <property type="match status" value="1"/>
</dbReference>
<dbReference type="AlphaFoldDB" id="A0A1F7RPQ9"/>
<organism evidence="1 2">
    <name type="scientific">Candidatus Schekmanbacteria bacterium RBG_16_38_10</name>
    <dbReference type="NCBI Taxonomy" id="1817879"/>
    <lineage>
        <taxon>Bacteria</taxon>
        <taxon>Candidatus Schekmaniibacteriota</taxon>
    </lineage>
</organism>
<dbReference type="InterPro" id="IPR013783">
    <property type="entry name" value="Ig-like_fold"/>
</dbReference>
<feature type="non-terminal residue" evidence="1">
    <location>
        <position position="239"/>
    </location>
</feature>
<dbReference type="Pfam" id="PF07610">
    <property type="entry name" value="DUF1573"/>
    <property type="match status" value="2"/>
</dbReference>
<proteinExistence type="predicted"/>
<accession>A0A1F7RPQ9</accession>
<evidence type="ECO:0000313" key="2">
    <source>
        <dbReference type="Proteomes" id="UP000178797"/>
    </source>
</evidence>
<evidence type="ECO:0000313" key="1">
    <source>
        <dbReference type="EMBL" id="OGL43451.1"/>
    </source>
</evidence>
<dbReference type="Gene3D" id="2.60.40.10">
    <property type="entry name" value="Immunoglobulins"/>
    <property type="match status" value="2"/>
</dbReference>
<dbReference type="InterPro" id="IPR011467">
    <property type="entry name" value="DUF1573"/>
</dbReference>
<protein>
    <recommendedName>
        <fullName evidence="3">Abnormal spindle-like microcephaly-associated protein ASH domain-containing protein</fullName>
    </recommendedName>
</protein>
<dbReference type="PANTHER" id="PTHR37833">
    <property type="entry name" value="LIPOPROTEIN-RELATED"/>
    <property type="match status" value="1"/>
</dbReference>